<reference evidence="3" key="1">
    <citation type="journal article" date="2019" name="Int. J. Syst. Evol. Microbiol.">
        <title>The Global Catalogue of Microorganisms (GCM) 10K type strain sequencing project: providing services to taxonomists for standard genome sequencing and annotation.</title>
        <authorList>
            <consortium name="The Broad Institute Genomics Platform"/>
            <consortium name="The Broad Institute Genome Sequencing Center for Infectious Disease"/>
            <person name="Wu L."/>
            <person name="Ma J."/>
        </authorList>
    </citation>
    <scope>NUCLEOTIDE SEQUENCE [LARGE SCALE GENOMIC DNA]</scope>
    <source>
        <strain evidence="3">JCM 17111</strain>
    </source>
</reference>
<dbReference type="Pfam" id="PF19589">
    <property type="entry name" value="DUF6095"/>
    <property type="match status" value="1"/>
</dbReference>
<evidence type="ECO:0000313" key="2">
    <source>
        <dbReference type="EMBL" id="GAA3574942.1"/>
    </source>
</evidence>
<name>A0ABP6XZE2_9FLAO</name>
<keyword evidence="1" id="KW-1133">Transmembrane helix</keyword>
<gene>
    <name evidence="2" type="ORF">GCM10022395_25040</name>
</gene>
<keyword evidence="3" id="KW-1185">Reference proteome</keyword>
<feature type="transmembrane region" description="Helical" evidence="1">
    <location>
        <begin position="20"/>
        <end position="37"/>
    </location>
</feature>
<sequence length="78" mass="8702">METEKTDKETLAKGLKTMGITLVLMFAGPTLLYIVLNNKDKPFHIPLLIISIAICGLAIYFGFRGINTILDSMFKKKP</sequence>
<organism evidence="2 3">
    <name type="scientific">Snuella lapsa</name>
    <dbReference type="NCBI Taxonomy" id="870481"/>
    <lineage>
        <taxon>Bacteria</taxon>
        <taxon>Pseudomonadati</taxon>
        <taxon>Bacteroidota</taxon>
        <taxon>Flavobacteriia</taxon>
        <taxon>Flavobacteriales</taxon>
        <taxon>Flavobacteriaceae</taxon>
        <taxon>Snuella</taxon>
    </lineage>
</organism>
<evidence type="ECO:0000313" key="3">
    <source>
        <dbReference type="Proteomes" id="UP001500954"/>
    </source>
</evidence>
<feature type="transmembrane region" description="Helical" evidence="1">
    <location>
        <begin position="43"/>
        <end position="63"/>
    </location>
</feature>
<keyword evidence="1" id="KW-0472">Membrane</keyword>
<dbReference type="EMBL" id="BAABCY010000068">
    <property type="protein sequence ID" value="GAA3574942.1"/>
    <property type="molecule type" value="Genomic_DNA"/>
</dbReference>
<protein>
    <submittedName>
        <fullName evidence="2">Uncharacterized protein</fullName>
    </submittedName>
</protein>
<dbReference type="InterPro" id="IPR046077">
    <property type="entry name" value="DUF6095"/>
</dbReference>
<proteinExistence type="predicted"/>
<keyword evidence="1" id="KW-0812">Transmembrane</keyword>
<dbReference type="RefSeq" id="WP_345006608.1">
    <property type="nucleotide sequence ID" value="NZ_BAABCY010000068.1"/>
</dbReference>
<dbReference type="Proteomes" id="UP001500954">
    <property type="component" value="Unassembled WGS sequence"/>
</dbReference>
<comment type="caution">
    <text evidence="2">The sequence shown here is derived from an EMBL/GenBank/DDBJ whole genome shotgun (WGS) entry which is preliminary data.</text>
</comment>
<evidence type="ECO:0000256" key="1">
    <source>
        <dbReference type="SAM" id="Phobius"/>
    </source>
</evidence>
<accession>A0ABP6XZE2</accession>